<proteinExistence type="predicted"/>
<feature type="domain" description="N-acetyltransferase" evidence="1">
    <location>
        <begin position="6"/>
        <end position="141"/>
    </location>
</feature>
<reference evidence="3" key="1">
    <citation type="journal article" date="2019" name="Int. J. Syst. Evol. Microbiol.">
        <title>The Global Catalogue of Microorganisms (GCM) 10K type strain sequencing project: providing services to taxonomists for standard genome sequencing and annotation.</title>
        <authorList>
            <consortium name="The Broad Institute Genomics Platform"/>
            <consortium name="The Broad Institute Genome Sequencing Center for Infectious Disease"/>
            <person name="Wu L."/>
            <person name="Ma J."/>
        </authorList>
    </citation>
    <scope>NUCLEOTIDE SEQUENCE [LARGE SCALE GENOMIC DNA]</scope>
    <source>
        <strain evidence="3">KCTC 23707</strain>
    </source>
</reference>
<dbReference type="RefSeq" id="WP_345099109.1">
    <property type="nucleotide sequence ID" value="NZ_BAABGS010000021.1"/>
</dbReference>
<gene>
    <name evidence="2" type="ORF">ACFSMZ_10790</name>
</gene>
<evidence type="ECO:0000313" key="3">
    <source>
        <dbReference type="Proteomes" id="UP001597373"/>
    </source>
</evidence>
<dbReference type="InterPro" id="IPR000182">
    <property type="entry name" value="GNAT_dom"/>
</dbReference>
<dbReference type="EC" id="2.3.-.-" evidence="2"/>
<dbReference type="EMBL" id="JBHUIR010000038">
    <property type="protein sequence ID" value="MFD2260247.1"/>
    <property type="molecule type" value="Genomic_DNA"/>
</dbReference>
<evidence type="ECO:0000313" key="2">
    <source>
        <dbReference type="EMBL" id="MFD2260247.1"/>
    </source>
</evidence>
<evidence type="ECO:0000259" key="1">
    <source>
        <dbReference type="PROSITE" id="PS51186"/>
    </source>
</evidence>
<keyword evidence="3" id="KW-1185">Reference proteome</keyword>
<dbReference type="GO" id="GO:0016746">
    <property type="term" value="F:acyltransferase activity"/>
    <property type="evidence" value="ECO:0007669"/>
    <property type="project" value="UniProtKB-KW"/>
</dbReference>
<dbReference type="Gene3D" id="3.40.630.30">
    <property type="match status" value="1"/>
</dbReference>
<comment type="caution">
    <text evidence="2">The sequence shown here is derived from an EMBL/GenBank/DDBJ whole genome shotgun (WGS) entry which is preliminary data.</text>
</comment>
<dbReference type="CDD" id="cd04301">
    <property type="entry name" value="NAT_SF"/>
    <property type="match status" value="1"/>
</dbReference>
<protein>
    <submittedName>
        <fullName evidence="2">GNAT family N-acetyltransferase</fullName>
        <ecNumber evidence="2">2.3.-.-</ecNumber>
    </submittedName>
</protein>
<dbReference type="PROSITE" id="PS51186">
    <property type="entry name" value="GNAT"/>
    <property type="match status" value="1"/>
</dbReference>
<dbReference type="SUPFAM" id="SSF55729">
    <property type="entry name" value="Acyl-CoA N-acyltransferases (Nat)"/>
    <property type="match status" value="1"/>
</dbReference>
<name>A0ABW5DH11_9HYPH</name>
<dbReference type="Pfam" id="PF00583">
    <property type="entry name" value="Acetyltransf_1"/>
    <property type="match status" value="1"/>
</dbReference>
<organism evidence="2 3">
    <name type="scientific">Chelativorans composti</name>
    <dbReference type="NCBI Taxonomy" id="768533"/>
    <lineage>
        <taxon>Bacteria</taxon>
        <taxon>Pseudomonadati</taxon>
        <taxon>Pseudomonadota</taxon>
        <taxon>Alphaproteobacteria</taxon>
        <taxon>Hyphomicrobiales</taxon>
        <taxon>Phyllobacteriaceae</taxon>
        <taxon>Chelativorans</taxon>
    </lineage>
</organism>
<dbReference type="InterPro" id="IPR016181">
    <property type="entry name" value="Acyl_CoA_acyltransferase"/>
</dbReference>
<accession>A0ABW5DH11</accession>
<keyword evidence="2" id="KW-0012">Acyltransferase</keyword>
<dbReference type="Proteomes" id="UP001597373">
    <property type="component" value="Unassembled WGS sequence"/>
</dbReference>
<sequence length="174" mass="18650">MSISDVTFMQETPAHDAEIEAINAEAFGPGRFVKSSYKIREGGPHDRSMSFVVVKDGHVIASVRMTPIAAGKGRAMLLGPLAVKPEFKNQGLGKALVRMALEAAQKAGVGVTMLVGDAPYYEPLGFRRIPYGQVVMPRPTDPNRMLAVEHIPGALSELKGSVIHARLASTPQTT</sequence>
<keyword evidence="2" id="KW-0808">Transferase</keyword>